<name>F9RXV4_9VIBR</name>
<comment type="caution">
    <text evidence="1">The sequence shown here is derived from an EMBL/GenBank/DDBJ whole genome shotgun (WGS) entry which is preliminary data.</text>
</comment>
<dbReference type="RefSeq" id="WP_006710699.1">
    <property type="nucleotide sequence ID" value="NZ_AFWF01000026.1"/>
</dbReference>
<sequence length="64" mass="7289">MRVEFKLMGDSSAWRRAIAVVFMIIILAACSHQVEQKITFDPYCSYAVNELTDQISPYCIDNAD</sequence>
<dbReference type="EMBL" id="AFWF01000026">
    <property type="protein sequence ID" value="EGU47218.1"/>
    <property type="molecule type" value="Genomic_DNA"/>
</dbReference>
<accession>F9RXV4</accession>
<organism evidence="1 2">
    <name type="scientific">Vibrio ichthyoenteri ATCC 700023</name>
    <dbReference type="NCBI Taxonomy" id="870968"/>
    <lineage>
        <taxon>Bacteria</taxon>
        <taxon>Pseudomonadati</taxon>
        <taxon>Pseudomonadota</taxon>
        <taxon>Gammaproteobacteria</taxon>
        <taxon>Vibrionales</taxon>
        <taxon>Vibrionaceae</taxon>
        <taxon>Vibrio</taxon>
    </lineage>
</organism>
<dbReference type="AlphaFoldDB" id="F9RXV4"/>
<gene>
    <name evidence="1" type="ORF">VII00023_13372</name>
</gene>
<reference evidence="1 2" key="1">
    <citation type="journal article" date="2012" name="Int. J. Syst. Evol. Microbiol.">
        <title>Vibrio caribbeanicus sp. nov., isolated from the marine sponge Scleritoderma cyanea.</title>
        <authorList>
            <person name="Hoffmann M."/>
            <person name="Monday S.R."/>
            <person name="Allard M.W."/>
            <person name="Strain E.A."/>
            <person name="Whittaker P."/>
            <person name="Naum M."/>
            <person name="McCarthy P.J."/>
            <person name="Lopez J.V."/>
            <person name="Fischer M."/>
            <person name="Brown E.W."/>
        </authorList>
    </citation>
    <scope>NUCLEOTIDE SEQUENCE [LARGE SCALE GENOMIC DNA]</scope>
    <source>
        <strain evidence="1 2">ATCC 700023</strain>
    </source>
</reference>
<evidence type="ECO:0008006" key="3">
    <source>
        <dbReference type="Google" id="ProtNLM"/>
    </source>
</evidence>
<keyword evidence="2" id="KW-1185">Reference proteome</keyword>
<proteinExistence type="predicted"/>
<dbReference type="Proteomes" id="UP000004605">
    <property type="component" value="Unassembled WGS sequence"/>
</dbReference>
<protein>
    <recommendedName>
        <fullName evidence="3">Lipoprotein</fullName>
    </recommendedName>
</protein>
<evidence type="ECO:0000313" key="2">
    <source>
        <dbReference type="Proteomes" id="UP000004605"/>
    </source>
</evidence>
<evidence type="ECO:0000313" key="1">
    <source>
        <dbReference type="EMBL" id="EGU47218.1"/>
    </source>
</evidence>
<dbReference type="PROSITE" id="PS51257">
    <property type="entry name" value="PROKAR_LIPOPROTEIN"/>
    <property type="match status" value="1"/>
</dbReference>